<name>A0A7R8UP56_HERIL</name>
<evidence type="ECO:0000256" key="3">
    <source>
        <dbReference type="ARBA" id="ARBA00022692"/>
    </source>
</evidence>
<keyword evidence="5 7" id="KW-0472">Membrane</keyword>
<dbReference type="Pfam" id="PF01529">
    <property type="entry name" value="DHHC"/>
    <property type="match status" value="1"/>
</dbReference>
<comment type="subcellular location">
    <subcellularLocation>
        <location evidence="1">Membrane</location>
        <topology evidence="1">Multi-pass membrane protein</topology>
    </subcellularLocation>
</comment>
<organism evidence="9 10">
    <name type="scientific">Hermetia illucens</name>
    <name type="common">Black soldier fly</name>
    <dbReference type="NCBI Taxonomy" id="343691"/>
    <lineage>
        <taxon>Eukaryota</taxon>
        <taxon>Metazoa</taxon>
        <taxon>Ecdysozoa</taxon>
        <taxon>Arthropoda</taxon>
        <taxon>Hexapoda</taxon>
        <taxon>Insecta</taxon>
        <taxon>Pterygota</taxon>
        <taxon>Neoptera</taxon>
        <taxon>Endopterygota</taxon>
        <taxon>Diptera</taxon>
        <taxon>Brachycera</taxon>
        <taxon>Stratiomyomorpha</taxon>
        <taxon>Stratiomyidae</taxon>
        <taxon>Hermetiinae</taxon>
        <taxon>Hermetia</taxon>
    </lineage>
</organism>
<dbReference type="InParanoid" id="A0A7R8UP56"/>
<dbReference type="Proteomes" id="UP000594454">
    <property type="component" value="Chromosome 3"/>
</dbReference>
<evidence type="ECO:0000256" key="2">
    <source>
        <dbReference type="ARBA" id="ARBA00022679"/>
    </source>
</evidence>
<evidence type="ECO:0000313" key="10">
    <source>
        <dbReference type="Proteomes" id="UP000594454"/>
    </source>
</evidence>
<evidence type="ECO:0000313" key="9">
    <source>
        <dbReference type="EMBL" id="CAD7084453.1"/>
    </source>
</evidence>
<evidence type="ECO:0000259" key="8">
    <source>
        <dbReference type="Pfam" id="PF01529"/>
    </source>
</evidence>
<keyword evidence="3 7" id="KW-0812">Transmembrane</keyword>
<accession>A0A7R8UP56</accession>
<dbReference type="InterPro" id="IPR039859">
    <property type="entry name" value="PFA4/ZDH16/20/ERF2-like"/>
</dbReference>
<feature type="transmembrane region" description="Helical" evidence="7">
    <location>
        <begin position="62"/>
        <end position="85"/>
    </location>
</feature>
<dbReference type="PANTHER" id="PTHR12246">
    <property type="entry name" value="PALMITOYLTRANSFERASE ZDHHC16"/>
    <property type="match status" value="1"/>
</dbReference>
<feature type="domain" description="Palmitoyltransferase DHHC" evidence="8">
    <location>
        <begin position="138"/>
        <end position="308"/>
    </location>
</feature>
<evidence type="ECO:0000256" key="5">
    <source>
        <dbReference type="ARBA" id="ARBA00023136"/>
    </source>
</evidence>
<evidence type="ECO:0000256" key="7">
    <source>
        <dbReference type="RuleBase" id="RU079119"/>
    </source>
</evidence>
<evidence type="ECO:0000256" key="4">
    <source>
        <dbReference type="ARBA" id="ARBA00022989"/>
    </source>
</evidence>
<gene>
    <name evidence="9" type="ORF">HERILL_LOCUS7344</name>
</gene>
<comment type="catalytic activity">
    <reaction evidence="7">
        <text>L-cysteinyl-[protein] + hexadecanoyl-CoA = S-hexadecanoyl-L-cysteinyl-[protein] + CoA</text>
        <dbReference type="Rhea" id="RHEA:36683"/>
        <dbReference type="Rhea" id="RHEA-COMP:10131"/>
        <dbReference type="Rhea" id="RHEA-COMP:11032"/>
        <dbReference type="ChEBI" id="CHEBI:29950"/>
        <dbReference type="ChEBI" id="CHEBI:57287"/>
        <dbReference type="ChEBI" id="CHEBI:57379"/>
        <dbReference type="ChEBI" id="CHEBI:74151"/>
        <dbReference type="EC" id="2.3.1.225"/>
    </reaction>
</comment>
<dbReference type="EMBL" id="LR899011">
    <property type="protein sequence ID" value="CAD7084453.1"/>
    <property type="molecule type" value="Genomic_DNA"/>
</dbReference>
<dbReference type="InterPro" id="IPR001594">
    <property type="entry name" value="Palmitoyltrfase_DHHC"/>
</dbReference>
<proteinExistence type="inferred from homology"/>
<keyword evidence="4 7" id="KW-1133">Transmembrane helix</keyword>
<comment type="domain">
    <text evidence="7">The DHHC domain is required for palmitoyltransferase activity.</text>
</comment>
<dbReference type="OrthoDB" id="331948at2759"/>
<keyword evidence="6 7" id="KW-0012">Acyltransferase</keyword>
<dbReference type="GO" id="GO:0019706">
    <property type="term" value="F:protein-cysteine S-palmitoyltransferase activity"/>
    <property type="evidence" value="ECO:0007669"/>
    <property type="project" value="UniProtKB-EC"/>
</dbReference>
<dbReference type="GO" id="GO:0016020">
    <property type="term" value="C:membrane"/>
    <property type="evidence" value="ECO:0007669"/>
    <property type="project" value="UniProtKB-SubCell"/>
</dbReference>
<dbReference type="EC" id="2.3.1.225" evidence="7"/>
<evidence type="ECO:0000256" key="1">
    <source>
        <dbReference type="ARBA" id="ARBA00004141"/>
    </source>
</evidence>
<dbReference type="PROSITE" id="PS50216">
    <property type="entry name" value="DHHC"/>
    <property type="match status" value="1"/>
</dbReference>
<evidence type="ECO:0000256" key="6">
    <source>
        <dbReference type="ARBA" id="ARBA00023315"/>
    </source>
</evidence>
<sequence>MGKVQWRCRQAPKAFLDKCRTRMWYLRLCVQSLMYNSHLNQSYASDVCMEPIFWVVDNYTHLLGPFFVTAVALLTAAVVYIAYWIGLPFWWKKSPEFTMVLVVFGNWLLVNVVFHYYMAAFTPPGYPPEGRFVKEAVSMCKKCIQPKPPRTHHCSVCNRCILKMDHHCPWLNNCVGFANHRYFFLYMVYTTIGCIFLIIFGLEIGYNYLWLNEGEGWQETEPLQGHSVKYNLTGHIIPITPIHEYDDHDVLPAKHVLPVPENIHGYTMKRRAIIFMAFTNVPVIIALGALSLWHARLITRGESSIESHINQSESKRFEKMGRTYVNPYNFGKLKNWKLFLGLVRGRSWWRHVLLPSSHKPEGNGLTFHTVHDTVVEKDDWP</sequence>
<protein>
    <recommendedName>
        <fullName evidence="7">Palmitoyltransferase</fullName>
        <ecNumber evidence="7">2.3.1.225</ecNumber>
    </recommendedName>
</protein>
<feature type="transmembrane region" description="Helical" evidence="7">
    <location>
        <begin position="183"/>
        <end position="202"/>
    </location>
</feature>
<comment type="similarity">
    <text evidence="7">Belongs to the DHHC palmitoyltransferase family.</text>
</comment>
<dbReference type="AlphaFoldDB" id="A0A7R8UP56"/>
<keyword evidence="2 7" id="KW-0808">Transferase</keyword>
<reference evidence="9 10" key="1">
    <citation type="submission" date="2020-11" db="EMBL/GenBank/DDBJ databases">
        <authorList>
            <person name="Wallbank WR R."/>
            <person name="Pardo Diaz C."/>
            <person name="Kozak K."/>
            <person name="Martin S."/>
            <person name="Jiggins C."/>
            <person name="Moest M."/>
            <person name="Warren A I."/>
            <person name="Generalovic N T."/>
            <person name="Byers J.R.P. K."/>
            <person name="Montejo-Kovacevich G."/>
            <person name="Yen C E."/>
        </authorList>
    </citation>
    <scope>NUCLEOTIDE SEQUENCE [LARGE SCALE GENOMIC DNA]</scope>
</reference>
<feature type="transmembrane region" description="Helical" evidence="7">
    <location>
        <begin position="272"/>
        <end position="293"/>
    </location>
</feature>
<feature type="transmembrane region" description="Helical" evidence="7">
    <location>
        <begin position="97"/>
        <end position="118"/>
    </location>
</feature>
<keyword evidence="10" id="KW-1185">Reference proteome</keyword>
<dbReference type="FunCoup" id="A0A7R8UP56">
    <property type="interactions" value="2130"/>
</dbReference>